<feature type="compositionally biased region" description="Pro residues" evidence="1">
    <location>
        <begin position="299"/>
        <end position="308"/>
    </location>
</feature>
<feature type="transmembrane region" description="Helical" evidence="2">
    <location>
        <begin position="76"/>
        <end position="100"/>
    </location>
</feature>
<feature type="region of interest" description="Disordered" evidence="1">
    <location>
        <begin position="293"/>
        <end position="473"/>
    </location>
</feature>
<gene>
    <name evidence="4" type="ORF">GS398_08110</name>
</gene>
<dbReference type="Proteomes" id="UP000451233">
    <property type="component" value="Unassembled WGS sequence"/>
</dbReference>
<evidence type="ECO:0000259" key="3">
    <source>
        <dbReference type="Pfam" id="PF05569"/>
    </source>
</evidence>
<feature type="domain" description="Peptidase M56" evidence="3">
    <location>
        <begin position="145"/>
        <end position="243"/>
    </location>
</feature>
<feature type="transmembrane region" description="Helical" evidence="2">
    <location>
        <begin position="36"/>
        <end position="56"/>
    </location>
</feature>
<feature type="transmembrane region" description="Helical" evidence="2">
    <location>
        <begin position="6"/>
        <end position="24"/>
    </location>
</feature>
<dbReference type="EMBL" id="WVHS01000002">
    <property type="protein sequence ID" value="MXV15262.1"/>
    <property type="molecule type" value="Genomic_DNA"/>
</dbReference>
<evidence type="ECO:0000313" key="5">
    <source>
        <dbReference type="Proteomes" id="UP000451233"/>
    </source>
</evidence>
<feature type="compositionally biased region" description="Pro residues" evidence="1">
    <location>
        <begin position="368"/>
        <end position="382"/>
    </location>
</feature>
<dbReference type="RefSeq" id="WP_160906267.1">
    <property type="nucleotide sequence ID" value="NZ_WVHS01000002.1"/>
</dbReference>
<feature type="compositionally biased region" description="Basic and acidic residues" evidence="1">
    <location>
        <begin position="424"/>
        <end position="461"/>
    </location>
</feature>
<proteinExistence type="predicted"/>
<keyword evidence="2" id="KW-0472">Membrane</keyword>
<dbReference type="PANTHER" id="PTHR34978">
    <property type="entry name" value="POSSIBLE SENSOR-TRANSDUCER PROTEIN BLAR"/>
    <property type="match status" value="1"/>
</dbReference>
<dbReference type="CDD" id="cd07341">
    <property type="entry name" value="M56_BlaR1_MecR1_like"/>
    <property type="match status" value="1"/>
</dbReference>
<comment type="caution">
    <text evidence="4">The sequence shown here is derived from an EMBL/GenBank/DDBJ whole genome shotgun (WGS) entry which is preliminary data.</text>
</comment>
<accession>A0A7K1XW94</accession>
<keyword evidence="2" id="KW-0812">Transmembrane</keyword>
<keyword evidence="5" id="KW-1185">Reference proteome</keyword>
<feature type="compositionally biased region" description="Basic and acidic residues" evidence="1">
    <location>
        <begin position="331"/>
        <end position="345"/>
    </location>
</feature>
<feature type="compositionally biased region" description="Pro residues" evidence="1">
    <location>
        <begin position="347"/>
        <end position="358"/>
    </location>
</feature>
<dbReference type="PANTHER" id="PTHR34978:SF3">
    <property type="entry name" value="SLR0241 PROTEIN"/>
    <property type="match status" value="1"/>
</dbReference>
<name>A0A7K1XW94_9SPHI</name>
<organism evidence="4 5">
    <name type="scientific">Hufsiella ginkgonis</name>
    <dbReference type="NCBI Taxonomy" id="2695274"/>
    <lineage>
        <taxon>Bacteria</taxon>
        <taxon>Pseudomonadati</taxon>
        <taxon>Bacteroidota</taxon>
        <taxon>Sphingobacteriia</taxon>
        <taxon>Sphingobacteriales</taxon>
        <taxon>Sphingobacteriaceae</taxon>
        <taxon>Hufsiella</taxon>
    </lineage>
</organism>
<protein>
    <recommendedName>
        <fullName evidence="3">Peptidase M56 domain-containing protein</fullName>
    </recommendedName>
</protein>
<evidence type="ECO:0000256" key="1">
    <source>
        <dbReference type="SAM" id="MobiDB-lite"/>
    </source>
</evidence>
<sequence length="473" mass="52659">MNLIYYMLEANTYLLVSWFFYRLALQRETFYTLNRFYLLGTTLLAFVMPSISLSGLRPAVAELPIEYAVAAEKAPGVPLLTLGCGIYLVVVLFFMARFVLRIYRISRMVAGASTADADGIKTVPISEPNLSFSFLNYLFIHPGAEKAETIIRHELVHIRQRHSLDILFFELVRMVNWINPLTVLIQQEIKAQHEFIADEVVANIENNAGDYALFLIHNSYGAVPRHPGSTMFSHSLLKKRIMKLNQKRSSSWARLKYLPVLVLLPSMLCVTATAFTKDYGMIDLMPADTIKNKSRQKIVPPPPPPAPPKLTKSAGNATKVSPSPPAGTPEAKARNEARFKAKGGKDVPPPPPPTPPVQKPEVEEVTEIPPPKVNQVRFPPPKAKSKLKTSPKVEQVRFPAPKLKSKKSPPKVDQVRFPPPEPKPPVKEKPAGSDNASKGKKESEPVVRRNQGRVRDAKIEDLIVPSADARPNP</sequence>
<keyword evidence="2" id="KW-1133">Transmembrane helix</keyword>
<evidence type="ECO:0000256" key="2">
    <source>
        <dbReference type="SAM" id="Phobius"/>
    </source>
</evidence>
<dbReference type="InterPro" id="IPR052173">
    <property type="entry name" value="Beta-lactam_resp_regulator"/>
</dbReference>
<dbReference type="Pfam" id="PF05569">
    <property type="entry name" value="Peptidase_M56"/>
    <property type="match status" value="1"/>
</dbReference>
<dbReference type="AlphaFoldDB" id="A0A7K1XW94"/>
<dbReference type="InterPro" id="IPR008756">
    <property type="entry name" value="Peptidase_M56"/>
</dbReference>
<reference evidence="4 5" key="1">
    <citation type="submission" date="2019-11" db="EMBL/GenBank/DDBJ databases">
        <title>Pedobacter sp. HMF7056 Genome sequencing and assembly.</title>
        <authorList>
            <person name="Kang H."/>
            <person name="Kim H."/>
            <person name="Joh K."/>
        </authorList>
    </citation>
    <scope>NUCLEOTIDE SEQUENCE [LARGE SCALE GENOMIC DNA]</scope>
    <source>
        <strain evidence="4 5">HMF7056</strain>
    </source>
</reference>
<feature type="transmembrane region" description="Helical" evidence="2">
    <location>
        <begin position="257"/>
        <end position="275"/>
    </location>
</feature>
<evidence type="ECO:0000313" key="4">
    <source>
        <dbReference type="EMBL" id="MXV15262.1"/>
    </source>
</evidence>
<dbReference type="PRINTS" id="PR01217">
    <property type="entry name" value="PRICHEXTENSN"/>
</dbReference>